<dbReference type="Proteomes" id="UP000282613">
    <property type="component" value="Unassembled WGS sequence"/>
</dbReference>
<dbReference type="PROSITE" id="PS50853">
    <property type="entry name" value="FN3"/>
    <property type="match status" value="2"/>
</dbReference>
<feature type="domain" description="Tyrosine-protein phosphatase" evidence="3">
    <location>
        <begin position="434"/>
        <end position="591"/>
    </location>
</feature>
<dbReference type="InterPro" id="IPR003961">
    <property type="entry name" value="FN3_dom"/>
</dbReference>
<name>A0A0R3WFB2_TAEAS</name>
<feature type="domain" description="Fibronectin type-III" evidence="4">
    <location>
        <begin position="150"/>
        <end position="247"/>
    </location>
</feature>
<keyword evidence="2" id="KW-0472">Membrane</keyword>
<keyword evidence="1" id="KW-0904">Protein phosphatase</keyword>
<keyword evidence="2" id="KW-0812">Transmembrane</keyword>
<reference evidence="5 6" key="2">
    <citation type="submission" date="2018-11" db="EMBL/GenBank/DDBJ databases">
        <authorList>
            <consortium name="Pathogen Informatics"/>
        </authorList>
    </citation>
    <scope>NUCLEOTIDE SEQUENCE [LARGE SCALE GENOMIC DNA]</scope>
</reference>
<dbReference type="PANTHER" id="PTHR46957">
    <property type="entry name" value="CYTOKINE RECEPTOR"/>
    <property type="match status" value="1"/>
</dbReference>
<dbReference type="WBParaSite" id="TASK_0000955301-mRNA-1">
    <property type="protein sequence ID" value="TASK_0000955301-mRNA-1"/>
    <property type="gene ID" value="TASK_0000955301"/>
</dbReference>
<dbReference type="SMART" id="SM00060">
    <property type="entry name" value="FN3"/>
    <property type="match status" value="3"/>
</dbReference>
<dbReference type="SUPFAM" id="SSF49265">
    <property type="entry name" value="Fibronectin type III"/>
    <property type="match status" value="2"/>
</dbReference>
<evidence type="ECO:0000256" key="1">
    <source>
        <dbReference type="ARBA" id="ARBA00022912"/>
    </source>
</evidence>
<gene>
    <name evidence="5" type="ORF">TASK_LOCUS9554</name>
</gene>
<feature type="domain" description="Fibronectin type-III" evidence="4">
    <location>
        <begin position="39"/>
        <end position="126"/>
    </location>
</feature>
<evidence type="ECO:0000313" key="7">
    <source>
        <dbReference type="WBParaSite" id="TASK_0000955301-mRNA-1"/>
    </source>
</evidence>
<dbReference type="AlphaFoldDB" id="A0A0R3WFB2"/>
<evidence type="ECO:0000313" key="5">
    <source>
        <dbReference type="EMBL" id="VDK44029.1"/>
    </source>
</evidence>
<dbReference type="EMBL" id="UYRS01019243">
    <property type="protein sequence ID" value="VDK44029.1"/>
    <property type="molecule type" value="Genomic_DNA"/>
</dbReference>
<dbReference type="InterPro" id="IPR029021">
    <property type="entry name" value="Prot-tyrosine_phosphatase-like"/>
</dbReference>
<dbReference type="OrthoDB" id="9979034at2759"/>
<keyword evidence="6" id="KW-1185">Reference proteome</keyword>
<dbReference type="PROSITE" id="PS50055">
    <property type="entry name" value="TYR_PHOSPHATASE_PTP"/>
    <property type="match status" value="1"/>
</dbReference>
<organism evidence="7">
    <name type="scientific">Taenia asiatica</name>
    <name type="common">Asian tapeworm</name>
    <dbReference type="NCBI Taxonomy" id="60517"/>
    <lineage>
        <taxon>Eukaryota</taxon>
        <taxon>Metazoa</taxon>
        <taxon>Spiralia</taxon>
        <taxon>Lophotrochozoa</taxon>
        <taxon>Platyhelminthes</taxon>
        <taxon>Cestoda</taxon>
        <taxon>Eucestoda</taxon>
        <taxon>Cyclophyllidea</taxon>
        <taxon>Taeniidae</taxon>
        <taxon>Taenia</taxon>
    </lineage>
</organism>
<dbReference type="PANTHER" id="PTHR46957:SF3">
    <property type="entry name" value="CYTOKINE RECEPTOR"/>
    <property type="match status" value="1"/>
</dbReference>
<dbReference type="InterPro" id="IPR036116">
    <property type="entry name" value="FN3_sf"/>
</dbReference>
<dbReference type="Gene3D" id="2.60.40.10">
    <property type="entry name" value="Immunoglobulins"/>
    <property type="match status" value="3"/>
</dbReference>
<sequence length="591" mass="64652">MEDINTGDMCNSALVIRFTNKLVLDDDVNSIYHCFLASTPNKINVTALNHTALKVAWECQSNGCAENVFTAFTKGSAGSYCTTKGGKDCTINGLLPYTSYEVCVQACHVYTSPSTSTATTVTTVNELGSSSEHSVCSFSSCLTSKTLPQVPQHLLVKSSTDKSIEAKWDLLPNVSAAPSYNYSVCATAIKLAGKPAVCCHETKANSCIVTGLIANTAYNLTVKACSTQKPELCSLESESLTTYTIPSAPHNIRLSALNQTAVKVTWEPPSGGDTVDGFIAYTNGSDVKRCNTKGDNGPYKVCVRACRANAVTRRTKSSPFSGAQFVTIENVPNYEANFRSNSYTCSNPSCEVVTIPIQVADNQLLKILLGIFIPLFIILILVLLFVFRKQIPLFERLCYKDSTVGDGGLPPPIPLEKFAATLQELNSNNEFQILFKEVEALSKSEIEDKYHLTKWVAEQNISHNRYGDMVPYDQSLVLLGRPWSTAIGDSEPRITVRQQSVIVVHVLLSVLNIFLYHQLGFHLEVGEAGKGYINASYVRRPEYGSRGEALMALITSLPEYIATQDPCENTVADFLTMVCEQRCSLIIMLSE</sequence>
<keyword evidence="1" id="KW-0378">Hydrolase</keyword>
<protein>
    <submittedName>
        <fullName evidence="7">Fibronectin type-III domain-containing protein</fullName>
    </submittedName>
</protein>
<evidence type="ECO:0000313" key="6">
    <source>
        <dbReference type="Proteomes" id="UP000282613"/>
    </source>
</evidence>
<reference evidence="7" key="1">
    <citation type="submission" date="2017-02" db="UniProtKB">
        <authorList>
            <consortium name="WormBaseParasite"/>
        </authorList>
    </citation>
    <scope>IDENTIFICATION</scope>
</reference>
<evidence type="ECO:0000256" key="2">
    <source>
        <dbReference type="SAM" id="Phobius"/>
    </source>
</evidence>
<keyword evidence="2" id="KW-1133">Transmembrane helix</keyword>
<dbReference type="InterPro" id="IPR000242">
    <property type="entry name" value="PTP_cat"/>
</dbReference>
<dbReference type="SUPFAM" id="SSF52799">
    <property type="entry name" value="(Phosphotyrosine protein) phosphatases II"/>
    <property type="match status" value="1"/>
</dbReference>
<feature type="transmembrane region" description="Helical" evidence="2">
    <location>
        <begin position="367"/>
        <end position="387"/>
    </location>
</feature>
<dbReference type="GO" id="GO:0016020">
    <property type="term" value="C:membrane"/>
    <property type="evidence" value="ECO:0007669"/>
    <property type="project" value="UniProtKB-SubCell"/>
</dbReference>
<evidence type="ECO:0000259" key="3">
    <source>
        <dbReference type="PROSITE" id="PS50055"/>
    </source>
</evidence>
<dbReference type="Pfam" id="PF00102">
    <property type="entry name" value="Y_phosphatase"/>
    <property type="match status" value="1"/>
</dbReference>
<dbReference type="STRING" id="60517.A0A0R3WFB2"/>
<dbReference type="InterPro" id="IPR013783">
    <property type="entry name" value="Ig-like_fold"/>
</dbReference>
<proteinExistence type="predicted"/>
<evidence type="ECO:0000259" key="4">
    <source>
        <dbReference type="PROSITE" id="PS50853"/>
    </source>
</evidence>
<dbReference type="CDD" id="cd00063">
    <property type="entry name" value="FN3"/>
    <property type="match status" value="2"/>
</dbReference>
<dbReference type="Gene3D" id="3.90.190.10">
    <property type="entry name" value="Protein tyrosine phosphatase superfamily"/>
    <property type="match status" value="1"/>
</dbReference>
<accession>A0A0R3WFB2</accession>
<dbReference type="InterPro" id="IPR050713">
    <property type="entry name" value="RTP_Phos/Ushers"/>
</dbReference>
<dbReference type="GO" id="GO:0004725">
    <property type="term" value="F:protein tyrosine phosphatase activity"/>
    <property type="evidence" value="ECO:0007669"/>
    <property type="project" value="InterPro"/>
</dbReference>